<dbReference type="EMBL" id="QGDJ01000002">
    <property type="protein sequence ID" value="PWJ20930.1"/>
    <property type="molecule type" value="Genomic_DNA"/>
</dbReference>
<protein>
    <submittedName>
        <fullName evidence="2">Uncharacterized protein</fullName>
    </submittedName>
</protein>
<keyword evidence="3" id="KW-1185">Reference proteome</keyword>
<dbReference type="AlphaFoldDB" id="A0A2Y9AAP3"/>
<evidence type="ECO:0000313" key="2">
    <source>
        <dbReference type="EMBL" id="SSA41340.1"/>
    </source>
</evidence>
<accession>A0A2Y9AAP3</accession>
<name>A0A2Y9AAP3_9RHOB</name>
<dbReference type="Proteomes" id="UP000251571">
    <property type="component" value="Unassembled WGS sequence"/>
</dbReference>
<proteinExistence type="predicted"/>
<dbReference type="EMBL" id="UETC01000002">
    <property type="protein sequence ID" value="SSA41340.1"/>
    <property type="molecule type" value="Genomic_DNA"/>
</dbReference>
<reference evidence="1 3" key="2">
    <citation type="submission" date="2018-03" db="EMBL/GenBank/DDBJ databases">
        <title>Genomic Encyclopedia of Archaeal and Bacterial Type Strains, Phase II (KMG-II): from individual species to whole genera.</title>
        <authorList>
            <person name="Goeker M."/>
        </authorList>
    </citation>
    <scope>NUCLEOTIDE SEQUENCE [LARGE SCALE GENOMIC DNA]</scope>
    <source>
        <strain evidence="1 3">DSM 25227</strain>
    </source>
</reference>
<gene>
    <name evidence="1" type="ORF">BCF38_102176</name>
    <name evidence="2" type="ORF">SAMN05421539_102176</name>
</gene>
<evidence type="ECO:0000313" key="3">
    <source>
        <dbReference type="Proteomes" id="UP000245839"/>
    </source>
</evidence>
<dbReference type="RefSeq" id="WP_109563297.1">
    <property type="nucleotide sequence ID" value="NZ_QGDJ01000002.1"/>
</dbReference>
<evidence type="ECO:0000313" key="4">
    <source>
        <dbReference type="Proteomes" id="UP000251571"/>
    </source>
</evidence>
<sequence length="83" mass="9095">MTRPPNVKIVRKPNGREFLYYQAKGLPLIVLPNLPYDDPTFLTAYADARETTRADAPPKTTGLAHGSVAAWIVRACAGKRLDG</sequence>
<dbReference type="Proteomes" id="UP000245839">
    <property type="component" value="Unassembled WGS sequence"/>
</dbReference>
<evidence type="ECO:0000313" key="1">
    <source>
        <dbReference type="EMBL" id="PWJ20930.1"/>
    </source>
</evidence>
<reference evidence="2 4" key="1">
    <citation type="submission" date="2016-10" db="EMBL/GenBank/DDBJ databases">
        <authorList>
            <person name="Cai Z."/>
        </authorList>
    </citation>
    <scope>NUCLEOTIDE SEQUENCE [LARGE SCALE GENOMIC DNA]</scope>
    <source>
        <strain evidence="2 4">DSM 25227</strain>
    </source>
</reference>
<organism evidence="2 4">
    <name type="scientific">Jannaschia seohaensis</name>
    <dbReference type="NCBI Taxonomy" id="475081"/>
    <lineage>
        <taxon>Bacteria</taxon>
        <taxon>Pseudomonadati</taxon>
        <taxon>Pseudomonadota</taxon>
        <taxon>Alphaproteobacteria</taxon>
        <taxon>Rhodobacterales</taxon>
        <taxon>Roseobacteraceae</taxon>
        <taxon>Jannaschia</taxon>
    </lineage>
</organism>